<feature type="domain" description="SAF" evidence="5">
    <location>
        <begin position="28"/>
        <end position="88"/>
    </location>
</feature>
<dbReference type="Gene3D" id="3.90.1210.10">
    <property type="entry name" value="Antifreeze-like/N-acetylneuraminic acid synthase C-terminal domain"/>
    <property type="match status" value="1"/>
</dbReference>
<dbReference type="Pfam" id="PF13144">
    <property type="entry name" value="ChapFlgA"/>
    <property type="match status" value="1"/>
</dbReference>
<keyword evidence="6" id="KW-0969">Cilium</keyword>
<proteinExistence type="inferred from homology"/>
<dbReference type="GO" id="GO:0042597">
    <property type="term" value="C:periplasmic space"/>
    <property type="evidence" value="ECO:0007669"/>
    <property type="project" value="UniProtKB-SubCell"/>
</dbReference>
<protein>
    <recommendedName>
        <fullName evidence="4">Flagella basal body P-ring formation protein FlgA</fullName>
    </recommendedName>
</protein>
<comment type="function">
    <text evidence="4">Involved in the assembly process of the P-ring formation. It may associate with FlgF on the rod constituting a structure essential for the P-ring assembly or may act as a modulator protein for the P-ring assembly.</text>
</comment>
<keyword evidence="2" id="KW-0732">Signal</keyword>
<organism evidence="6 7">
    <name type="scientific">Teichococcus rhizosphaerae</name>
    <dbReference type="NCBI Taxonomy" id="1335062"/>
    <lineage>
        <taxon>Bacteria</taxon>
        <taxon>Pseudomonadati</taxon>
        <taxon>Pseudomonadota</taxon>
        <taxon>Alphaproteobacteria</taxon>
        <taxon>Acetobacterales</taxon>
        <taxon>Roseomonadaceae</taxon>
        <taxon>Roseomonas</taxon>
    </lineage>
</organism>
<dbReference type="Gene3D" id="2.30.30.760">
    <property type="match status" value="1"/>
</dbReference>
<dbReference type="InterPro" id="IPR013974">
    <property type="entry name" value="SAF"/>
</dbReference>
<keyword evidence="4" id="KW-1005">Bacterial flagellum biogenesis</keyword>
<dbReference type="AlphaFoldDB" id="A0A2C6XYV2"/>
<evidence type="ECO:0000259" key="5">
    <source>
        <dbReference type="SMART" id="SM00858"/>
    </source>
</evidence>
<reference evidence="6 7" key="1">
    <citation type="submission" date="2017-10" db="EMBL/GenBank/DDBJ databases">
        <authorList>
            <person name="Banno H."/>
            <person name="Chua N.-H."/>
        </authorList>
    </citation>
    <scope>NUCLEOTIDE SEQUENCE [LARGE SCALE GENOMIC DNA]</scope>
    <source>
        <strain evidence="6 7">YW11</strain>
    </source>
</reference>
<gene>
    <name evidence="6" type="primary">flgA</name>
    <name evidence="6" type="ORF">CR162_17135</name>
</gene>
<dbReference type="InterPro" id="IPR017585">
    <property type="entry name" value="SAF_FlgA"/>
</dbReference>
<dbReference type="GO" id="GO:0044780">
    <property type="term" value="P:bacterial-type flagellum assembly"/>
    <property type="evidence" value="ECO:0007669"/>
    <property type="project" value="InterPro"/>
</dbReference>
<dbReference type="CDD" id="cd11614">
    <property type="entry name" value="SAF_CpaB_FlgA_like"/>
    <property type="match status" value="1"/>
</dbReference>
<dbReference type="PANTHER" id="PTHR36307">
    <property type="entry name" value="FLAGELLA BASAL BODY P-RING FORMATION PROTEIN FLGA"/>
    <property type="match status" value="1"/>
</dbReference>
<evidence type="ECO:0000256" key="3">
    <source>
        <dbReference type="ARBA" id="ARBA00022764"/>
    </source>
</evidence>
<comment type="similarity">
    <text evidence="4">Belongs to the FlgA family.</text>
</comment>
<comment type="caution">
    <text evidence="6">The sequence shown here is derived from an EMBL/GenBank/DDBJ whole genome shotgun (WGS) entry which is preliminary data.</text>
</comment>
<keyword evidence="3 4" id="KW-0574">Periplasm</keyword>
<evidence type="ECO:0000313" key="7">
    <source>
        <dbReference type="Proteomes" id="UP000223527"/>
    </source>
</evidence>
<keyword evidence="6" id="KW-0966">Cell projection</keyword>
<evidence type="ECO:0000313" key="6">
    <source>
        <dbReference type="EMBL" id="PHK93712.1"/>
    </source>
</evidence>
<accession>A0A2C6XYV2</accession>
<keyword evidence="7" id="KW-1185">Reference proteome</keyword>
<evidence type="ECO:0000256" key="1">
    <source>
        <dbReference type="ARBA" id="ARBA00004418"/>
    </source>
</evidence>
<dbReference type="NCBIfam" id="TIGR03170">
    <property type="entry name" value="flgA_cterm"/>
    <property type="match status" value="1"/>
</dbReference>
<keyword evidence="6" id="KW-0282">Flagellum</keyword>
<evidence type="ECO:0000256" key="4">
    <source>
        <dbReference type="RuleBase" id="RU362063"/>
    </source>
</evidence>
<dbReference type="PANTHER" id="PTHR36307:SF1">
    <property type="entry name" value="FLAGELLA BASAL BODY P-RING FORMATION PROTEIN FLGA"/>
    <property type="match status" value="1"/>
</dbReference>
<dbReference type="InterPro" id="IPR039246">
    <property type="entry name" value="Flagellar_FlgA"/>
</dbReference>
<dbReference type="SMART" id="SM00858">
    <property type="entry name" value="SAF"/>
    <property type="match status" value="1"/>
</dbReference>
<evidence type="ECO:0000256" key="2">
    <source>
        <dbReference type="ARBA" id="ARBA00022729"/>
    </source>
</evidence>
<dbReference type="OrthoDB" id="7619725at2"/>
<dbReference type="EMBL" id="PDNU01000037">
    <property type="protein sequence ID" value="PHK93712.1"/>
    <property type="molecule type" value="Genomic_DNA"/>
</dbReference>
<name>A0A2C6XYV2_9PROT</name>
<dbReference type="Proteomes" id="UP000223527">
    <property type="component" value="Unassembled WGS sequence"/>
</dbReference>
<sequence length="153" mass="16639">MEESMRLAPAAPPLLAAALLLSLPAWGREVWHATRALQPGDVLRPQDVEAVVPRRDGPAFIDAERDIIGQEVRRRIRANAPIPERDIGERVAVRAAQMVRVFWKSAGVTLEMEGRAMEAGAVGEEIRVHNAGSGRTIRALVVADGTAEVRGRP</sequence>
<comment type="subcellular location">
    <subcellularLocation>
        <location evidence="1 4">Periplasm</location>
    </subcellularLocation>
</comment>